<keyword evidence="2" id="KW-1133">Transmembrane helix</keyword>
<reference evidence="4" key="1">
    <citation type="journal article" date="2020" name="Stud. Mycol.">
        <title>101 Dothideomycetes genomes: a test case for predicting lifestyles and emergence of pathogens.</title>
        <authorList>
            <person name="Haridas S."/>
            <person name="Albert R."/>
            <person name="Binder M."/>
            <person name="Bloem J."/>
            <person name="Labutti K."/>
            <person name="Salamov A."/>
            <person name="Andreopoulos B."/>
            <person name="Baker S."/>
            <person name="Barry K."/>
            <person name="Bills G."/>
            <person name="Bluhm B."/>
            <person name="Cannon C."/>
            <person name="Castanera R."/>
            <person name="Culley D."/>
            <person name="Daum C."/>
            <person name="Ezra D."/>
            <person name="Gonzalez J."/>
            <person name="Henrissat B."/>
            <person name="Kuo A."/>
            <person name="Liang C."/>
            <person name="Lipzen A."/>
            <person name="Lutzoni F."/>
            <person name="Magnuson J."/>
            <person name="Mondo S."/>
            <person name="Nolan M."/>
            <person name="Ohm R."/>
            <person name="Pangilinan J."/>
            <person name="Park H.-J."/>
            <person name="Ramirez L."/>
            <person name="Alfaro M."/>
            <person name="Sun H."/>
            <person name="Tritt A."/>
            <person name="Yoshinaga Y."/>
            <person name="Zwiers L.-H."/>
            <person name="Turgeon B."/>
            <person name="Goodwin S."/>
            <person name="Spatafora J."/>
            <person name="Crous P."/>
            <person name="Grigoriev I."/>
        </authorList>
    </citation>
    <scope>NUCLEOTIDE SEQUENCE</scope>
    <source>
        <strain evidence="4">CBS 115976</strain>
    </source>
</reference>
<feature type="transmembrane region" description="Helical" evidence="2">
    <location>
        <begin position="242"/>
        <end position="267"/>
    </location>
</feature>
<feature type="compositionally biased region" description="Low complexity" evidence="1">
    <location>
        <begin position="288"/>
        <end position="308"/>
    </location>
</feature>
<dbReference type="Gene3D" id="1.20.5.510">
    <property type="entry name" value="Single helix bin"/>
    <property type="match status" value="1"/>
</dbReference>
<evidence type="ECO:0008006" key="6">
    <source>
        <dbReference type="Google" id="ProtNLM"/>
    </source>
</evidence>
<name>A0A6A6TXU0_9PEZI</name>
<protein>
    <recommendedName>
        <fullName evidence="6">Mid2 domain-containing protein</fullName>
    </recommendedName>
</protein>
<feature type="region of interest" description="Disordered" evidence="1">
    <location>
        <begin position="281"/>
        <end position="308"/>
    </location>
</feature>
<feature type="chain" id="PRO_5025447836" description="Mid2 domain-containing protein" evidence="3">
    <location>
        <begin position="19"/>
        <end position="413"/>
    </location>
</feature>
<proteinExistence type="predicted"/>
<gene>
    <name evidence="4" type="ORF">BT63DRAFT_461210</name>
</gene>
<organism evidence="4 5">
    <name type="scientific">Microthyrium microscopicum</name>
    <dbReference type="NCBI Taxonomy" id="703497"/>
    <lineage>
        <taxon>Eukaryota</taxon>
        <taxon>Fungi</taxon>
        <taxon>Dikarya</taxon>
        <taxon>Ascomycota</taxon>
        <taxon>Pezizomycotina</taxon>
        <taxon>Dothideomycetes</taxon>
        <taxon>Dothideomycetes incertae sedis</taxon>
        <taxon>Microthyriales</taxon>
        <taxon>Microthyriaceae</taxon>
        <taxon>Microthyrium</taxon>
    </lineage>
</organism>
<feature type="region of interest" description="Disordered" evidence="1">
    <location>
        <begin position="356"/>
        <end position="413"/>
    </location>
</feature>
<keyword evidence="2" id="KW-0812">Transmembrane</keyword>
<evidence type="ECO:0000256" key="3">
    <source>
        <dbReference type="SAM" id="SignalP"/>
    </source>
</evidence>
<dbReference type="AlphaFoldDB" id="A0A6A6TXU0"/>
<evidence type="ECO:0000313" key="4">
    <source>
        <dbReference type="EMBL" id="KAF2663484.1"/>
    </source>
</evidence>
<dbReference type="OrthoDB" id="5347452at2759"/>
<feature type="compositionally biased region" description="Polar residues" evidence="1">
    <location>
        <begin position="356"/>
        <end position="365"/>
    </location>
</feature>
<keyword evidence="3" id="KW-0732">Signal</keyword>
<evidence type="ECO:0000313" key="5">
    <source>
        <dbReference type="Proteomes" id="UP000799302"/>
    </source>
</evidence>
<keyword evidence="5" id="KW-1185">Reference proteome</keyword>
<keyword evidence="2" id="KW-0472">Membrane</keyword>
<feature type="signal peptide" evidence="3">
    <location>
        <begin position="1"/>
        <end position="18"/>
    </location>
</feature>
<sequence>MRSLLLAAASLVAELAFAVPNAAPAPTGATNIDLGVWGASPRPTDGPNFELMRKRGVERALSSGQLVGYFAPDATCGYNSGKLGAPITCQPGHTCAAVAAIGNVPGAIGCCSSGCNFVTLCYNLADVQASKCDHACQQDADVLQCTASAAPYCYGYTWPDITATNWICGTATGSTKDVISFTYLGESDNRSWSAYYYSGSSASSTGLLSSAVSAAPVAASSSSSSSSSTPTPPPAPVAKSNAGAIAGGVVGGVAVLAALAFGVFFLLHRNKKNKNAAPIQADHAAPNSGYPQQQGYPQGQSPGQHMAAAPVAGAAAGFYGQEHKPGMSEMASPTQSPNAGYGYPAKVGDNAYSPQTDNRVSTFSETGAPAPAYQPPQHMAAPMELDATSAVPHSNPQGQPIYEVPGHVPGHPQ</sequence>
<dbReference type="Proteomes" id="UP000799302">
    <property type="component" value="Unassembled WGS sequence"/>
</dbReference>
<evidence type="ECO:0000256" key="2">
    <source>
        <dbReference type="SAM" id="Phobius"/>
    </source>
</evidence>
<accession>A0A6A6TXU0</accession>
<evidence type="ECO:0000256" key="1">
    <source>
        <dbReference type="SAM" id="MobiDB-lite"/>
    </source>
</evidence>
<dbReference type="EMBL" id="MU004245">
    <property type="protein sequence ID" value="KAF2663484.1"/>
    <property type="molecule type" value="Genomic_DNA"/>
</dbReference>